<reference evidence="4" key="1">
    <citation type="submission" date="2017-05" db="EMBL/GenBank/DDBJ databases">
        <authorList>
            <person name="Ray J."/>
            <person name="Price M."/>
            <person name="Deutschbauer A."/>
        </authorList>
    </citation>
    <scope>NUCLEOTIDE SEQUENCE [LARGE SCALE GENOMIC DNA]</scope>
    <source>
        <strain evidence="4">DSM 19842</strain>
    </source>
</reference>
<keyword evidence="4" id="KW-1185">Reference proteome</keyword>
<dbReference type="Pfam" id="PF13648">
    <property type="entry name" value="Lipocalin_4"/>
    <property type="match status" value="1"/>
</dbReference>
<proteinExistence type="predicted"/>
<evidence type="ECO:0000313" key="4">
    <source>
        <dbReference type="Proteomes" id="UP000266292"/>
    </source>
</evidence>
<feature type="domain" description="Lipocalin-like" evidence="2">
    <location>
        <begin position="40"/>
        <end position="126"/>
    </location>
</feature>
<feature type="chain" id="PRO_5011009940" description="Lipocalin-like domain-containing protein" evidence="1">
    <location>
        <begin position="23"/>
        <end position="168"/>
    </location>
</feature>
<protein>
    <recommendedName>
        <fullName evidence="2">Lipocalin-like domain-containing protein</fullName>
    </recommendedName>
</protein>
<organism evidence="3 4">
    <name type="scientific">Pontibacter actiniarum</name>
    <dbReference type="NCBI Taxonomy" id="323450"/>
    <lineage>
        <taxon>Bacteria</taxon>
        <taxon>Pseudomonadati</taxon>
        <taxon>Bacteroidota</taxon>
        <taxon>Cytophagia</taxon>
        <taxon>Cytophagales</taxon>
        <taxon>Hymenobacteraceae</taxon>
        <taxon>Pontibacter</taxon>
    </lineage>
</organism>
<feature type="signal peptide" evidence="1">
    <location>
        <begin position="1"/>
        <end position="22"/>
    </location>
</feature>
<dbReference type="Proteomes" id="UP000266292">
    <property type="component" value="Chromosome"/>
</dbReference>
<evidence type="ECO:0000313" key="3">
    <source>
        <dbReference type="EMBL" id="ARS35359.1"/>
    </source>
</evidence>
<dbReference type="OrthoDB" id="852555at2"/>
<keyword evidence="1" id="KW-0732">Signal</keyword>
<evidence type="ECO:0000256" key="1">
    <source>
        <dbReference type="SAM" id="SignalP"/>
    </source>
</evidence>
<dbReference type="InterPro" id="IPR024311">
    <property type="entry name" value="Lipocalin-like"/>
</dbReference>
<accession>A0A1X9YR72</accession>
<name>A0A1X9YR72_9BACT</name>
<dbReference type="PROSITE" id="PS51257">
    <property type="entry name" value="PROKAR_LIPOPROTEIN"/>
    <property type="match status" value="1"/>
</dbReference>
<dbReference type="EMBL" id="CP021235">
    <property type="protein sequence ID" value="ARS35359.1"/>
    <property type="molecule type" value="Genomic_DNA"/>
</dbReference>
<evidence type="ECO:0000259" key="2">
    <source>
        <dbReference type="Pfam" id="PF13648"/>
    </source>
</evidence>
<dbReference type="AlphaFoldDB" id="A0A1X9YR72"/>
<gene>
    <name evidence="3" type="ORF">CA264_07850</name>
</gene>
<dbReference type="RefSeq" id="WP_025606111.1">
    <property type="nucleotide sequence ID" value="NZ_CP021235.1"/>
</dbReference>
<sequence>MHLRKYLLYFSLLLSVNLLVSCDDDDDEDTTPNKTDMLVSGEWRGDQIRLNGTNPANIPGIGNNANAFQTLVLDFEEDNTYTANFTAGGQPQSFDGTWELNSDQSKITLDTFGELDVETLTEEDLEVTTTLETSEIAILAEIFGVDPALIQLFTGGNAIDTEMQFVKQ</sequence>
<dbReference type="KEGG" id="pact:CA264_07850"/>